<proteinExistence type="predicted"/>
<evidence type="ECO:0000256" key="1">
    <source>
        <dbReference type="SAM" id="SignalP"/>
    </source>
</evidence>
<feature type="signal peptide" evidence="1">
    <location>
        <begin position="1"/>
        <end position="20"/>
    </location>
</feature>
<sequence length="290" mass="33233">MKKILLLLVFSFSLSFSQQNYEYIGAIKLNGDKKTIITYRIFFSVNNGKINGFSITDFLGDHETKNKISGTYNSKTKEIQFKEENILYTKSPLSKDSFCFVNFAGRVKLVDDNNKLSGNFKGLFQNKSKCIDGSLELFGIKKIEKIATKFKEKIQKSKKVEQSIKDNFNPISILDSLKVNSLTKNQNLNIFVSSNEIEIEVWDAKIEDGDRIDLFHNTRRILDNIEVTNKKKTIKVNLIENENKFKIVALNEGERTLNTAMIRLIDGDRNFELTTNLKKGETTSITIIKN</sequence>
<protein>
    <submittedName>
        <fullName evidence="2">Uncharacterized protein</fullName>
    </submittedName>
</protein>
<dbReference type="EMBL" id="JBCGDO010000001">
    <property type="protein sequence ID" value="MEM0541293.1"/>
    <property type="molecule type" value="Genomic_DNA"/>
</dbReference>
<dbReference type="Proteomes" id="UP001460072">
    <property type="component" value="Unassembled WGS sequence"/>
</dbReference>
<name>A0ABU9N5R6_9FLAO</name>
<comment type="caution">
    <text evidence="2">The sequence shown here is derived from an EMBL/GenBank/DDBJ whole genome shotgun (WGS) entry which is preliminary data.</text>
</comment>
<feature type="chain" id="PRO_5047103493" evidence="1">
    <location>
        <begin position="21"/>
        <end position="290"/>
    </location>
</feature>
<accession>A0ABU9N5R6</accession>
<evidence type="ECO:0000313" key="2">
    <source>
        <dbReference type="EMBL" id="MEM0541293.1"/>
    </source>
</evidence>
<dbReference type="RefSeq" id="WP_342694525.1">
    <property type="nucleotide sequence ID" value="NZ_JBCGDO010000001.1"/>
</dbReference>
<keyword evidence="3" id="KW-1185">Reference proteome</keyword>
<evidence type="ECO:0000313" key="3">
    <source>
        <dbReference type="Proteomes" id="UP001460072"/>
    </source>
</evidence>
<organism evidence="2 3">
    <name type="scientific">Flavobacterium aureirubrum</name>
    <dbReference type="NCBI Taxonomy" id="3133147"/>
    <lineage>
        <taxon>Bacteria</taxon>
        <taxon>Pseudomonadati</taxon>
        <taxon>Bacteroidota</taxon>
        <taxon>Flavobacteriia</taxon>
        <taxon>Flavobacteriales</taxon>
        <taxon>Flavobacteriaceae</taxon>
        <taxon>Flavobacterium</taxon>
    </lineage>
</organism>
<reference evidence="2 3" key="1">
    <citation type="submission" date="2024-03" db="EMBL/GenBank/DDBJ databases">
        <title>Two novel species of the genus Flavobacterium exhibiting potentially degradation of complex polysaccharides.</title>
        <authorList>
            <person name="Lian X."/>
        </authorList>
    </citation>
    <scope>NUCLEOTIDE SEQUENCE [LARGE SCALE GENOMIC DNA]</scope>
    <source>
        <strain evidence="3">j3</strain>
    </source>
</reference>
<keyword evidence="1" id="KW-0732">Signal</keyword>
<gene>
    <name evidence="2" type="ORF">WFZ85_01570</name>
</gene>